<keyword evidence="3" id="KW-1185">Reference proteome</keyword>
<protein>
    <recommendedName>
        <fullName evidence="1">DUF4350 domain-containing protein</fullName>
    </recommendedName>
</protein>
<dbReference type="Proteomes" id="UP000002071">
    <property type="component" value="Chromosome"/>
</dbReference>
<evidence type="ECO:0000259" key="1">
    <source>
        <dbReference type="Pfam" id="PF14258"/>
    </source>
</evidence>
<accession>C7NUG8</accession>
<dbReference type="EMBL" id="CP001687">
    <property type="protein sequence ID" value="ACV12325.1"/>
    <property type="molecule type" value="Genomic_DNA"/>
</dbReference>
<name>C7NUG8_HALUD</name>
<evidence type="ECO:0000313" key="3">
    <source>
        <dbReference type="Proteomes" id="UP000002071"/>
    </source>
</evidence>
<gene>
    <name evidence="2" type="ordered locus">Huta_2158</name>
</gene>
<dbReference type="OrthoDB" id="372296at2157"/>
<dbReference type="GeneID" id="8384452"/>
<feature type="domain" description="DUF4350" evidence="1">
    <location>
        <begin position="40"/>
        <end position="257"/>
    </location>
</feature>
<proteinExistence type="predicted"/>
<dbReference type="Pfam" id="PF14258">
    <property type="entry name" value="DUF4350"/>
    <property type="match status" value="1"/>
</dbReference>
<dbReference type="KEGG" id="hut:Huta_2158"/>
<dbReference type="InterPro" id="IPR025646">
    <property type="entry name" value="DUF4350"/>
</dbReference>
<dbReference type="STRING" id="519442.Huta_2158"/>
<dbReference type="AlphaFoldDB" id="C7NUG8"/>
<organism evidence="2 3">
    <name type="scientific">Halorhabdus utahensis (strain DSM 12940 / JCM 11049 / AX-2)</name>
    <dbReference type="NCBI Taxonomy" id="519442"/>
    <lineage>
        <taxon>Archaea</taxon>
        <taxon>Methanobacteriati</taxon>
        <taxon>Methanobacteriota</taxon>
        <taxon>Stenosarchaea group</taxon>
        <taxon>Halobacteria</taxon>
        <taxon>Halobacteriales</taxon>
        <taxon>Haloarculaceae</taxon>
        <taxon>Halorhabdus</taxon>
    </lineage>
</organism>
<reference evidence="2 3" key="1">
    <citation type="journal article" date="2009" name="Stand. Genomic Sci.">
        <title>Complete genome sequence of Halorhabdus utahensis type strain (AX-2).</title>
        <authorList>
            <person name="Anderson I."/>
            <person name="Tindall B.J."/>
            <person name="Pomrenke H."/>
            <person name="Goker M."/>
            <person name="Lapidus A."/>
            <person name="Nolan M."/>
            <person name="Copeland A."/>
            <person name="Glavina Del Rio T."/>
            <person name="Chen F."/>
            <person name="Tice H."/>
            <person name="Cheng J.F."/>
            <person name="Lucas S."/>
            <person name="Chertkov O."/>
            <person name="Bruce D."/>
            <person name="Brettin T."/>
            <person name="Detter J.C."/>
            <person name="Han C."/>
            <person name="Goodwin L."/>
            <person name="Land M."/>
            <person name="Hauser L."/>
            <person name="Chang Y.J."/>
            <person name="Jeffries C.D."/>
            <person name="Pitluck S."/>
            <person name="Pati A."/>
            <person name="Mavromatis K."/>
            <person name="Ivanova N."/>
            <person name="Ovchinnikova G."/>
            <person name="Chen A."/>
            <person name="Palaniappan K."/>
            <person name="Chain P."/>
            <person name="Rohde M."/>
            <person name="Bristow J."/>
            <person name="Eisen J.A."/>
            <person name="Markowitz V."/>
            <person name="Hugenholtz P."/>
            <person name="Kyrpides N.C."/>
            <person name="Klenk H.P."/>
        </authorList>
    </citation>
    <scope>NUCLEOTIDE SEQUENCE [LARGE SCALE GENOMIC DNA]</scope>
    <source>
        <strain evidence="3">DSM 12940 / JCM 11049 / AX-2</strain>
    </source>
</reference>
<dbReference type="HOGENOM" id="CLU_060688_0_0_2"/>
<evidence type="ECO:0000313" key="2">
    <source>
        <dbReference type="EMBL" id="ACV12325.1"/>
    </source>
</evidence>
<dbReference type="eggNOG" id="arCOG01314">
    <property type="taxonomic scope" value="Archaea"/>
</dbReference>
<dbReference type="RefSeq" id="WP_015789896.1">
    <property type="nucleotide sequence ID" value="NC_013158.1"/>
</dbReference>
<sequence>MNWRTVLVWGPRFTLVVVLLGANIGLVVAMSTSAAPYSVYNQGWDGVSDLRSQIEAEGVDTSIALDTAPYEDRSAKDAVSFVLAPISAYEAADTARLNRFLANGGTVVVAAENGSRANPLLASIDADARLGPRVLRDEQSNYRSSALPVVVPATIDDNATDDVRTAAGRLLDGVERVTLNHAATVEPNAAQPLLSTRATAYLDANGNGTLDDDETLGRRPVATVESVGAGTVIVSGDASMFTNAMLERTDNQALVSGIVDDSGRAILDYSQGRSLPVVPLIVLSLRQTPLLQVVVGLAVFGGFSMWYQFPRLFAPAFWRERLFASVGRGDRDRPRIDLDAEDLDAFIRDRHPDWDDEQVSRVTKAIIRRRRQRRGNE</sequence>